<organism evidence="1 2">
    <name type="scientific">Campylobacter novaezeelandiae</name>
    <dbReference type="NCBI Taxonomy" id="2267891"/>
    <lineage>
        <taxon>Bacteria</taxon>
        <taxon>Pseudomonadati</taxon>
        <taxon>Campylobacterota</taxon>
        <taxon>Epsilonproteobacteria</taxon>
        <taxon>Campylobacterales</taxon>
        <taxon>Campylobacteraceae</taxon>
        <taxon>Campylobacter</taxon>
    </lineage>
</organism>
<sequence>MVLEFKFNYIGDNDVFEHLLNFYAKDYIYDISINDEEYILKIKADPDKLSDFCNCFNNISHSIFLTGFEVKEAKDFKPTYKQKQNLENYASLSFLNSNAYVQKNILAENEWGKFCEISLSFDGKNFEKVNKSNFHSLLLKTLDIIKKREKVWMKNHKGIYTFYLFDKEFKEDFLMPCDVKAISSIFVCSNEQLKFLASFEKPLLALRLNALFRQKYDLKIDKFFLKLAEDIFLFALTHELFKENFHFLSFKKNESFMDDFKILNIKDKFVVLEGFEFVHSKIKDLIFAKDDKNMARISYLASRFKQKSLILELSKECDDILLLNKEFNLLKITLPDHSKNIYSELENDPTGKRLLENFQKEFKLLDEKFESKNNFFSLLCIVGRILNLSQDFKEAGQNLLALSDQSRLSRGVKIDFKLNDNKEFDFIRTLRSVMSFMLAGVSAQDISYGVVESLSYFLRDFYDELKQEKKAEIVLISGSLFEHKSLLENVLKHIRDCKLSNVPLRI</sequence>
<evidence type="ECO:0000313" key="2">
    <source>
        <dbReference type="Proteomes" id="UP000292583"/>
    </source>
</evidence>
<accession>A0A4Q9JVI7</accession>
<dbReference type="OrthoDB" id="5318537at2"/>
<dbReference type="Gene3D" id="3.30.420.40">
    <property type="match status" value="1"/>
</dbReference>
<dbReference type="RefSeq" id="WP_131186689.1">
    <property type="nucleotide sequence ID" value="NZ_QPGR01000010.1"/>
</dbReference>
<proteinExistence type="predicted"/>
<reference evidence="1 2" key="1">
    <citation type="submission" date="2018-07" db="EMBL/GenBank/DDBJ databases">
        <title>Campylobacter zealandensis sp. nov., isolated from birds and water in New Zealand.</title>
        <authorList>
            <person name="Wilkinson D.A."/>
            <person name="Biggs P.J."/>
            <person name="French N.P."/>
            <person name="Midwinter A.C."/>
        </authorList>
    </citation>
    <scope>NUCLEOTIDE SEQUENCE [LARGE SCALE GENOMIC DNA]</scope>
    <source>
        <strain evidence="1 2">B423b</strain>
    </source>
</reference>
<gene>
    <name evidence="1" type="ORF">DU473_05745</name>
</gene>
<evidence type="ECO:0000313" key="1">
    <source>
        <dbReference type="EMBL" id="TBR80272.1"/>
    </source>
</evidence>
<evidence type="ECO:0008006" key="3">
    <source>
        <dbReference type="Google" id="ProtNLM"/>
    </source>
</evidence>
<dbReference type="AlphaFoldDB" id="A0A4Q9JVI7"/>
<protein>
    <recommendedName>
        <fullName evidence="3">Protein hydE</fullName>
    </recommendedName>
</protein>
<dbReference type="Proteomes" id="UP000292583">
    <property type="component" value="Unassembled WGS sequence"/>
</dbReference>
<name>A0A4Q9JVI7_9BACT</name>
<keyword evidence="2" id="KW-1185">Reference proteome</keyword>
<dbReference type="EMBL" id="QPGR01000010">
    <property type="protein sequence ID" value="TBR80272.1"/>
    <property type="molecule type" value="Genomic_DNA"/>
</dbReference>
<comment type="caution">
    <text evidence="1">The sequence shown here is derived from an EMBL/GenBank/DDBJ whole genome shotgun (WGS) entry which is preliminary data.</text>
</comment>